<proteinExistence type="predicted"/>
<evidence type="ECO:0000313" key="3">
    <source>
        <dbReference type="Proteomes" id="UP000028702"/>
    </source>
</evidence>
<evidence type="ECO:0000256" key="1">
    <source>
        <dbReference type="SAM" id="SignalP"/>
    </source>
</evidence>
<keyword evidence="3" id="KW-1185">Reference proteome</keyword>
<reference evidence="2 3" key="1">
    <citation type="submission" date="2014-07" db="EMBL/GenBank/DDBJ databases">
        <title>Tepidicaulis marinum gen. nov., sp. nov., a novel marine bacterium denitrifying nitrate to nitrous oxide strictly under microaerobic conditions.</title>
        <authorList>
            <person name="Takeuchi M."/>
            <person name="Yamagishi T."/>
            <person name="Kamagata Y."/>
            <person name="Oshima K."/>
            <person name="Hattori M."/>
            <person name="Katayama T."/>
            <person name="Hanada S."/>
            <person name="Tamaki H."/>
            <person name="Marumo K."/>
            <person name="Maeda H."/>
            <person name="Nedachi M."/>
            <person name="Iwasaki W."/>
            <person name="Suwa Y."/>
            <person name="Sakata S."/>
        </authorList>
    </citation>
    <scope>NUCLEOTIDE SEQUENCE [LARGE SCALE GENOMIC DNA]</scope>
    <source>
        <strain evidence="2 3">MA2</strain>
    </source>
</reference>
<sequence length="262" mass="28468">MKNRGQMMKDIAGSRALVLAATVAAVCACVSCPALAGTKLYSPLVEEGALEIEQRGFVTSDSKSSLDDEQFYSASIGYGLTDYWFAEIGGEWVRDPGTGKTRFDATKWENRLEIIGDGSHFVDFGLLIEYLKGGSGQPDKFEFGPLIEKRIGNTVTRANLLFEREIGAGRDSGLGVEYGAGIHYEFSDEFYAGLEAFGSLGPVHDFKSSKDQEHRAGPVLGGAFELEGVPGEIKAEIGYLRGLTGATADDTVKWMLEYELEF</sequence>
<dbReference type="Proteomes" id="UP000028702">
    <property type="component" value="Unassembled WGS sequence"/>
</dbReference>
<comment type="caution">
    <text evidence="2">The sequence shown here is derived from an EMBL/GenBank/DDBJ whole genome shotgun (WGS) entry which is preliminary data.</text>
</comment>
<dbReference type="STRING" id="1333998.M2A_2752"/>
<organism evidence="2 3">
    <name type="scientific">Tepidicaulis marinus</name>
    <dbReference type="NCBI Taxonomy" id="1333998"/>
    <lineage>
        <taxon>Bacteria</taxon>
        <taxon>Pseudomonadati</taxon>
        <taxon>Pseudomonadota</taxon>
        <taxon>Alphaproteobacteria</taxon>
        <taxon>Hyphomicrobiales</taxon>
        <taxon>Parvibaculaceae</taxon>
        <taxon>Tepidicaulis</taxon>
    </lineage>
</organism>
<gene>
    <name evidence="2" type="ORF">M2A_2752</name>
</gene>
<dbReference type="AlphaFoldDB" id="A0A081BDY5"/>
<dbReference type="Gene3D" id="2.40.160.20">
    <property type="match status" value="1"/>
</dbReference>
<evidence type="ECO:0000313" key="2">
    <source>
        <dbReference type="EMBL" id="GAK46253.1"/>
    </source>
</evidence>
<keyword evidence="1" id="KW-0732">Signal</keyword>
<feature type="signal peptide" evidence="1">
    <location>
        <begin position="1"/>
        <end position="36"/>
    </location>
</feature>
<dbReference type="EMBL" id="BBIO01000016">
    <property type="protein sequence ID" value="GAK46253.1"/>
    <property type="molecule type" value="Genomic_DNA"/>
</dbReference>
<name>A0A081BDY5_9HYPH</name>
<protein>
    <submittedName>
        <fullName evidence="2">Conserved protein</fullName>
    </submittedName>
</protein>
<dbReference type="PROSITE" id="PS51257">
    <property type="entry name" value="PROKAR_LIPOPROTEIN"/>
    <property type="match status" value="1"/>
</dbReference>
<feature type="chain" id="PRO_5001755011" evidence="1">
    <location>
        <begin position="37"/>
        <end position="262"/>
    </location>
</feature>
<accession>A0A081BDY5</accession>